<dbReference type="Proteomes" id="UP000887576">
    <property type="component" value="Unplaced"/>
</dbReference>
<organism evidence="1 2">
    <name type="scientific">Panagrolaimus sp. JU765</name>
    <dbReference type="NCBI Taxonomy" id="591449"/>
    <lineage>
        <taxon>Eukaryota</taxon>
        <taxon>Metazoa</taxon>
        <taxon>Ecdysozoa</taxon>
        <taxon>Nematoda</taxon>
        <taxon>Chromadorea</taxon>
        <taxon>Rhabditida</taxon>
        <taxon>Tylenchina</taxon>
        <taxon>Panagrolaimomorpha</taxon>
        <taxon>Panagrolaimoidea</taxon>
        <taxon>Panagrolaimidae</taxon>
        <taxon>Panagrolaimus</taxon>
    </lineage>
</organism>
<evidence type="ECO:0000313" key="2">
    <source>
        <dbReference type="WBParaSite" id="JU765_v2.g19796.t1"/>
    </source>
</evidence>
<protein>
    <submittedName>
        <fullName evidence="2">G-protein coupled receptors family 1 profile domain-containing protein</fullName>
    </submittedName>
</protein>
<proteinExistence type="predicted"/>
<accession>A0AC34QVI5</accession>
<evidence type="ECO:0000313" key="1">
    <source>
        <dbReference type="Proteomes" id="UP000887576"/>
    </source>
</evidence>
<name>A0AC34QVI5_9BILA</name>
<dbReference type="WBParaSite" id="JU765_v2.g19796.t1">
    <property type="protein sequence ID" value="JU765_v2.g19796.t1"/>
    <property type="gene ID" value="JU765_v2.g19796"/>
</dbReference>
<reference evidence="2" key="1">
    <citation type="submission" date="2022-11" db="UniProtKB">
        <authorList>
            <consortium name="WormBaseParasite"/>
        </authorList>
    </citation>
    <scope>IDENTIFICATION</scope>
</reference>
<sequence length="447" mass="50914">MTAVPTTSFSDSLFTGSIDNVVEMLNGTIMGVNDSDTGNTTELPDYCVYYEPPLTHVRFWIVSIFGTFVSCISMTENLFIFALFATRKYHRTSYNVYLMFLAFFDFFVSLAYIMLMMSYMIPTITISHIAITTSSFLIVAATFERYCITTNSKHLRRVQKNRIWIALTAVCFGLISKGTMCAEFTITMVDECAGLMTEYALGIRDFVFQTPYHTYWRFWYRNFVTVFFPFFVLAYFNIRIVKALSKQQKHSCADLLMNSVEQSKRKKNTKSATRTMILVVCCYLISNILNVILTIWEHLDKDTLLQKYEAHYAIALDFVSLATNLSCAFRVPIYMACQTALRQEIFFTAKHWICCQSAKSSTVGQNNLSPQTPGSPENVCLINGKAIENEMNGQFCNGLSNSLSKLNQTGRFVSCLDDDRLSTTSSLTAQNEILRRLFQGSNKETLL</sequence>